<proteinExistence type="predicted"/>
<dbReference type="Proteomes" id="UP000198748">
    <property type="component" value="Unassembled WGS sequence"/>
</dbReference>
<keyword evidence="1" id="KW-0732">Signal</keyword>
<dbReference type="STRING" id="659014.SAMN04487996_111152"/>
<evidence type="ECO:0000256" key="1">
    <source>
        <dbReference type="SAM" id="SignalP"/>
    </source>
</evidence>
<dbReference type="PROSITE" id="PS51257">
    <property type="entry name" value="PROKAR_LIPOPROTEIN"/>
    <property type="match status" value="1"/>
</dbReference>
<organism evidence="2 3">
    <name type="scientific">Dyadobacter soli</name>
    <dbReference type="NCBI Taxonomy" id="659014"/>
    <lineage>
        <taxon>Bacteria</taxon>
        <taxon>Pseudomonadati</taxon>
        <taxon>Bacteroidota</taxon>
        <taxon>Cytophagia</taxon>
        <taxon>Cytophagales</taxon>
        <taxon>Spirosomataceae</taxon>
        <taxon>Dyadobacter</taxon>
    </lineage>
</organism>
<dbReference type="RefSeq" id="WP_143016875.1">
    <property type="nucleotide sequence ID" value="NZ_FNAN01000011.1"/>
</dbReference>
<dbReference type="AlphaFoldDB" id="A0A1G7M3I2"/>
<name>A0A1G7M3I2_9BACT</name>
<feature type="chain" id="PRO_5011706886" evidence="1">
    <location>
        <begin position="22"/>
        <end position="292"/>
    </location>
</feature>
<reference evidence="3" key="1">
    <citation type="submission" date="2016-10" db="EMBL/GenBank/DDBJ databases">
        <authorList>
            <person name="Varghese N."/>
            <person name="Submissions S."/>
        </authorList>
    </citation>
    <scope>NUCLEOTIDE SEQUENCE [LARGE SCALE GENOMIC DNA]</scope>
    <source>
        <strain evidence="3">DSM 25329</strain>
    </source>
</reference>
<evidence type="ECO:0000313" key="2">
    <source>
        <dbReference type="EMBL" id="SDF56317.1"/>
    </source>
</evidence>
<sequence length="292" mass="32823">MRAPVKFSWFCVLLICWSLLACTDHQEPGTERFRIKKLTKSLSYQHGYSVVSILGYDWQGRVDSVYSYQTGDSAHSPTQTSKFQYDNQGRLAQMTRTLSTGGSERYVYAYEGTGKISSIRYTGGDNDYYDFVPNYDGAGNLTEIKRSFHFYSSISYSQQNQYTFSSGNLSRLIATTTIEKVVPGTSVSTTDFVYDDHPNPFYGIALIPAPVGIASPTSGNFSHYTYCGGVDNYLHLSRNNPTSSNIKGYTQTLYRYQYNAFGLPETRATLVKPLLDQPAVLSETVVFDYEAY</sequence>
<dbReference type="OrthoDB" id="940356at2"/>
<feature type="signal peptide" evidence="1">
    <location>
        <begin position="1"/>
        <end position="21"/>
    </location>
</feature>
<keyword evidence="3" id="KW-1185">Reference proteome</keyword>
<dbReference type="EMBL" id="FNAN01000011">
    <property type="protein sequence ID" value="SDF56317.1"/>
    <property type="molecule type" value="Genomic_DNA"/>
</dbReference>
<protein>
    <submittedName>
        <fullName evidence="2">YD repeat-containing protein</fullName>
    </submittedName>
</protein>
<evidence type="ECO:0000313" key="3">
    <source>
        <dbReference type="Proteomes" id="UP000198748"/>
    </source>
</evidence>
<gene>
    <name evidence="2" type="ORF">SAMN04487996_111152</name>
</gene>
<accession>A0A1G7M3I2</accession>
<dbReference type="Gene3D" id="2.180.10.10">
    <property type="entry name" value="RHS repeat-associated core"/>
    <property type="match status" value="1"/>
</dbReference>